<dbReference type="OrthoDB" id="9792085at2"/>
<dbReference type="Pfam" id="PF01408">
    <property type="entry name" value="GFO_IDH_MocA"/>
    <property type="match status" value="1"/>
</dbReference>
<dbReference type="Gene3D" id="3.30.360.10">
    <property type="entry name" value="Dihydrodipicolinate Reductase, domain 2"/>
    <property type="match status" value="1"/>
</dbReference>
<organism evidence="5 6">
    <name type="scientific">Pedococcus bigeumensis</name>
    <dbReference type="NCBI Taxonomy" id="433644"/>
    <lineage>
        <taxon>Bacteria</taxon>
        <taxon>Bacillati</taxon>
        <taxon>Actinomycetota</taxon>
        <taxon>Actinomycetes</taxon>
        <taxon>Micrococcales</taxon>
        <taxon>Intrasporangiaceae</taxon>
        <taxon>Pedococcus</taxon>
    </lineage>
</organism>
<dbReference type="InterPro" id="IPR055170">
    <property type="entry name" value="GFO_IDH_MocA-like_dom"/>
</dbReference>
<evidence type="ECO:0000259" key="4">
    <source>
        <dbReference type="Pfam" id="PF22725"/>
    </source>
</evidence>
<dbReference type="SUPFAM" id="SSF51735">
    <property type="entry name" value="NAD(P)-binding Rossmann-fold domains"/>
    <property type="match status" value="1"/>
</dbReference>
<evidence type="ECO:0000313" key="6">
    <source>
        <dbReference type="Proteomes" id="UP000317722"/>
    </source>
</evidence>
<dbReference type="PANTHER" id="PTHR43708:SF8">
    <property type="entry name" value="OXIDOREDUCTASE"/>
    <property type="match status" value="1"/>
</dbReference>
<feature type="compositionally biased region" description="Low complexity" evidence="2">
    <location>
        <begin position="91"/>
        <end position="100"/>
    </location>
</feature>
<evidence type="ECO:0000259" key="3">
    <source>
        <dbReference type="Pfam" id="PF01408"/>
    </source>
</evidence>
<evidence type="ECO:0000313" key="5">
    <source>
        <dbReference type="EMBL" id="TPG18010.1"/>
    </source>
</evidence>
<accession>A0A502CZR4</accession>
<evidence type="ECO:0000256" key="1">
    <source>
        <dbReference type="ARBA" id="ARBA00023027"/>
    </source>
</evidence>
<feature type="compositionally biased region" description="Low complexity" evidence="2">
    <location>
        <begin position="1"/>
        <end position="23"/>
    </location>
</feature>
<feature type="region of interest" description="Disordered" evidence="2">
    <location>
        <begin position="1"/>
        <end position="111"/>
    </location>
</feature>
<feature type="compositionally biased region" description="Basic residues" evidence="2">
    <location>
        <begin position="71"/>
        <end position="85"/>
    </location>
</feature>
<evidence type="ECO:0000256" key="2">
    <source>
        <dbReference type="SAM" id="MobiDB-lite"/>
    </source>
</evidence>
<feature type="domain" description="GFO/IDH/MocA-like oxidoreductase" evidence="4">
    <location>
        <begin position="237"/>
        <end position="351"/>
    </location>
</feature>
<dbReference type="Proteomes" id="UP000317722">
    <property type="component" value="Unassembled WGS sequence"/>
</dbReference>
<dbReference type="InterPro" id="IPR000683">
    <property type="entry name" value="Gfo/Idh/MocA-like_OxRdtase_N"/>
</dbReference>
<dbReference type="Gene3D" id="3.40.50.720">
    <property type="entry name" value="NAD(P)-binding Rossmann-like Domain"/>
    <property type="match status" value="1"/>
</dbReference>
<dbReference type="SUPFAM" id="SSF55347">
    <property type="entry name" value="Glyceraldehyde-3-phosphate dehydrogenase-like, C-terminal domain"/>
    <property type="match status" value="1"/>
</dbReference>
<proteinExistence type="predicted"/>
<protein>
    <submittedName>
        <fullName evidence="5">Gfo/Idh/MocA family oxidoreductase</fullName>
    </submittedName>
</protein>
<dbReference type="GO" id="GO:0000166">
    <property type="term" value="F:nucleotide binding"/>
    <property type="evidence" value="ECO:0007669"/>
    <property type="project" value="InterPro"/>
</dbReference>
<dbReference type="InterPro" id="IPR036291">
    <property type="entry name" value="NAD(P)-bd_dom_sf"/>
</dbReference>
<reference evidence="5 6" key="1">
    <citation type="journal article" date="2019" name="Environ. Microbiol.">
        <title>Species interactions and distinct microbial communities in high Arctic permafrost affected cryosols are associated with the CH4 and CO2 gas fluxes.</title>
        <authorList>
            <person name="Altshuler I."/>
            <person name="Hamel J."/>
            <person name="Turney S."/>
            <person name="Magnuson E."/>
            <person name="Levesque R."/>
            <person name="Greer C."/>
            <person name="Whyte L.G."/>
        </authorList>
    </citation>
    <scope>NUCLEOTIDE SEQUENCE [LARGE SCALE GENOMIC DNA]</scope>
    <source>
        <strain evidence="5 6">S9.3A</strain>
    </source>
</reference>
<feature type="domain" description="Gfo/Idh/MocA-like oxidoreductase N-terminal" evidence="3">
    <location>
        <begin position="117"/>
        <end position="229"/>
    </location>
</feature>
<sequence length="413" mass="43807">MLASTTTTPTSASRRGPRSSPTPGAGGARPGSTTAATSTSGCPRRSPCGRWATSWCRRPTTGSRPGPPIRARARPACRTCRRVRPRPPASEPSSAGGPSSTLVPLTPDPHHDRADTLRIGLVGAGAIAEPHVRAWQILGADVTVHSRRPPTEFAERHGIRVARSLRALVAECDIVDVCSPTPTHAEVVRVALASRRQVVCEKPLARTAVAAQALVDEAAAAGVLLFAAHVVRYFPAYEELHRRLKAGEVGEVSSAAFTRRVAAPPDDSWFHDLGQSGGVVLDLMLHDLDQALWQFGPVRTLTAERIGPGDRRVRATLSHEAGVTTTVEAQWGPPDTAFATSYAVHGSRGAVTWDSRAVDADGPVSRDVESPYLVQLRNVLDHLRTGRPTRVSPDDGVAAVALAERVLAALGTP</sequence>
<gene>
    <name evidence="5" type="ORF">EAH86_06225</name>
</gene>
<dbReference type="Pfam" id="PF22725">
    <property type="entry name" value="GFO_IDH_MocA_C3"/>
    <property type="match status" value="1"/>
</dbReference>
<comment type="caution">
    <text evidence="5">The sequence shown here is derived from an EMBL/GenBank/DDBJ whole genome shotgun (WGS) entry which is preliminary data.</text>
</comment>
<dbReference type="InterPro" id="IPR051317">
    <property type="entry name" value="Gfo/Idh/MocA_oxidoreduct"/>
</dbReference>
<name>A0A502CZR4_9MICO</name>
<keyword evidence="6" id="KW-1185">Reference proteome</keyword>
<keyword evidence="1" id="KW-0520">NAD</keyword>
<feature type="compositionally biased region" description="Low complexity" evidence="2">
    <location>
        <begin position="30"/>
        <end position="41"/>
    </location>
</feature>
<dbReference type="EMBL" id="RCZM01000002">
    <property type="protein sequence ID" value="TPG18010.1"/>
    <property type="molecule type" value="Genomic_DNA"/>
</dbReference>
<dbReference type="PANTHER" id="PTHR43708">
    <property type="entry name" value="CONSERVED EXPRESSED OXIDOREDUCTASE (EUROFUNG)"/>
    <property type="match status" value="1"/>
</dbReference>
<dbReference type="AlphaFoldDB" id="A0A502CZR4"/>